<dbReference type="Gene3D" id="3.40.50.300">
    <property type="entry name" value="P-loop containing nucleotide triphosphate hydrolases"/>
    <property type="match status" value="1"/>
</dbReference>
<sequence length="168" mass="18147">MATAADRAGLTGLADRAGPTDLAVLVGLQASGKSTFCARCLSDRYELVSKDRFPRGARNKQDRQMRLVEGCLAAGRPVAVDNTNPSPEEWRPLVAAAKAHGATVTAYWFPPDVAGSLRRNARREGRDRVPDAGVLATLKRLRRPSVADGFDAVHEVRFDGMGGFEVRT</sequence>
<dbReference type="Proteomes" id="UP001500893">
    <property type="component" value="Unassembled WGS sequence"/>
</dbReference>
<dbReference type="PIRSF" id="PIRSF037081">
    <property type="entry name" value="P-loop_All4644_prd"/>
    <property type="match status" value="1"/>
</dbReference>
<dbReference type="PANTHER" id="PTHR12083:SF9">
    <property type="entry name" value="BIFUNCTIONAL POLYNUCLEOTIDE PHOSPHATASE_KINASE"/>
    <property type="match status" value="1"/>
</dbReference>
<organism evidence="1 2">
    <name type="scientific">Streptomyces rameus</name>
    <dbReference type="NCBI Taxonomy" id="68261"/>
    <lineage>
        <taxon>Bacteria</taxon>
        <taxon>Bacillati</taxon>
        <taxon>Actinomycetota</taxon>
        <taxon>Actinomycetes</taxon>
        <taxon>Kitasatosporales</taxon>
        <taxon>Streptomycetaceae</taxon>
        <taxon>Streptomyces</taxon>
    </lineage>
</organism>
<dbReference type="Pfam" id="PF13671">
    <property type="entry name" value="AAA_33"/>
    <property type="match status" value="1"/>
</dbReference>
<dbReference type="InterPro" id="IPR017101">
    <property type="entry name" value="P-loop_ATP/GTP-bd_All4644_prd"/>
</dbReference>
<accession>A0ABP6HL08</accession>
<protein>
    <recommendedName>
        <fullName evidence="3">Kinase</fullName>
    </recommendedName>
</protein>
<comment type="caution">
    <text evidence="1">The sequence shown here is derived from an EMBL/GenBank/DDBJ whole genome shotgun (WGS) entry which is preliminary data.</text>
</comment>
<evidence type="ECO:0000313" key="2">
    <source>
        <dbReference type="Proteomes" id="UP001500893"/>
    </source>
</evidence>
<dbReference type="EMBL" id="BAAAVM010000136">
    <property type="protein sequence ID" value="GAA2779222.1"/>
    <property type="molecule type" value="Genomic_DNA"/>
</dbReference>
<proteinExistence type="predicted"/>
<dbReference type="RefSeq" id="WP_345059339.1">
    <property type="nucleotide sequence ID" value="NZ_BAAAVM010000136.1"/>
</dbReference>
<gene>
    <name evidence="1" type="ORF">GCM10010521_67790</name>
</gene>
<reference evidence="2" key="1">
    <citation type="journal article" date="2019" name="Int. J. Syst. Evol. Microbiol.">
        <title>The Global Catalogue of Microorganisms (GCM) 10K type strain sequencing project: providing services to taxonomists for standard genome sequencing and annotation.</title>
        <authorList>
            <consortium name="The Broad Institute Genomics Platform"/>
            <consortium name="The Broad Institute Genome Sequencing Center for Infectious Disease"/>
            <person name="Wu L."/>
            <person name="Ma J."/>
        </authorList>
    </citation>
    <scope>NUCLEOTIDE SEQUENCE [LARGE SCALE GENOMIC DNA]</scope>
    <source>
        <strain evidence="2">JCM 11574</strain>
    </source>
</reference>
<dbReference type="InterPro" id="IPR027417">
    <property type="entry name" value="P-loop_NTPase"/>
</dbReference>
<name>A0ABP6HL08_9ACTN</name>
<evidence type="ECO:0008006" key="3">
    <source>
        <dbReference type="Google" id="ProtNLM"/>
    </source>
</evidence>
<dbReference type="PANTHER" id="PTHR12083">
    <property type="entry name" value="BIFUNCTIONAL POLYNUCLEOTIDE PHOSPHATASE/KINASE"/>
    <property type="match status" value="1"/>
</dbReference>
<evidence type="ECO:0000313" key="1">
    <source>
        <dbReference type="EMBL" id="GAA2779222.1"/>
    </source>
</evidence>
<keyword evidence="2" id="KW-1185">Reference proteome</keyword>
<dbReference type="SUPFAM" id="SSF52540">
    <property type="entry name" value="P-loop containing nucleoside triphosphate hydrolases"/>
    <property type="match status" value="1"/>
</dbReference>